<dbReference type="PANTHER" id="PTHR43952:SF75">
    <property type="entry name" value="PROTEIN RADIALIS-LIKE 6"/>
    <property type="match status" value="1"/>
</dbReference>
<dbReference type="Proteomes" id="UP001443914">
    <property type="component" value="Unassembled WGS sequence"/>
</dbReference>
<proteinExistence type="predicted"/>
<dbReference type="PROSITE" id="PS50090">
    <property type="entry name" value="MYB_LIKE"/>
    <property type="match status" value="1"/>
</dbReference>
<evidence type="ECO:0000256" key="2">
    <source>
        <dbReference type="ARBA" id="ARBA00023015"/>
    </source>
</evidence>
<feature type="domain" description="Myb-like" evidence="5">
    <location>
        <begin position="5"/>
        <end position="59"/>
    </location>
</feature>
<keyword evidence="4" id="KW-0539">Nucleus</keyword>
<evidence type="ECO:0000313" key="7">
    <source>
        <dbReference type="Proteomes" id="UP001443914"/>
    </source>
</evidence>
<dbReference type="SMART" id="SM00717">
    <property type="entry name" value="SANT"/>
    <property type="match status" value="1"/>
</dbReference>
<gene>
    <name evidence="6" type="ORF">RND81_14G251900</name>
</gene>
<keyword evidence="2" id="KW-0805">Transcription regulation</keyword>
<dbReference type="PANTHER" id="PTHR43952">
    <property type="entry name" value="MYB FAMILY TRANSCRIPTION FACTOR-RELATED"/>
    <property type="match status" value="1"/>
</dbReference>
<dbReference type="GO" id="GO:0005634">
    <property type="term" value="C:nucleus"/>
    <property type="evidence" value="ECO:0007669"/>
    <property type="project" value="UniProtKB-SubCell"/>
</dbReference>
<keyword evidence="3" id="KW-0804">Transcription</keyword>
<dbReference type="FunFam" id="1.10.10.60:FF:000154">
    <property type="entry name" value="Transcription factor SRM1"/>
    <property type="match status" value="1"/>
</dbReference>
<protein>
    <recommendedName>
        <fullName evidence="5">Myb-like domain-containing protein</fullName>
    </recommendedName>
</protein>
<evidence type="ECO:0000256" key="3">
    <source>
        <dbReference type="ARBA" id="ARBA00023163"/>
    </source>
</evidence>
<dbReference type="InterPro" id="IPR044636">
    <property type="entry name" value="RADIALIS-like"/>
</dbReference>
<organism evidence="6 7">
    <name type="scientific">Saponaria officinalis</name>
    <name type="common">Common soapwort</name>
    <name type="synonym">Lychnis saponaria</name>
    <dbReference type="NCBI Taxonomy" id="3572"/>
    <lineage>
        <taxon>Eukaryota</taxon>
        <taxon>Viridiplantae</taxon>
        <taxon>Streptophyta</taxon>
        <taxon>Embryophyta</taxon>
        <taxon>Tracheophyta</taxon>
        <taxon>Spermatophyta</taxon>
        <taxon>Magnoliopsida</taxon>
        <taxon>eudicotyledons</taxon>
        <taxon>Gunneridae</taxon>
        <taxon>Pentapetalae</taxon>
        <taxon>Caryophyllales</taxon>
        <taxon>Caryophyllaceae</taxon>
        <taxon>Caryophylleae</taxon>
        <taxon>Saponaria</taxon>
    </lineage>
</organism>
<dbReference type="InterPro" id="IPR009057">
    <property type="entry name" value="Homeodomain-like_sf"/>
</dbReference>
<dbReference type="Pfam" id="PF00249">
    <property type="entry name" value="Myb_DNA-binding"/>
    <property type="match status" value="1"/>
</dbReference>
<dbReference type="CDD" id="cd00167">
    <property type="entry name" value="SANT"/>
    <property type="match status" value="1"/>
</dbReference>
<dbReference type="GO" id="GO:0003700">
    <property type="term" value="F:DNA-binding transcription factor activity"/>
    <property type="evidence" value="ECO:0007669"/>
    <property type="project" value="InterPro"/>
</dbReference>
<sequence>MASNSRRNVSSTWTQQQNKDFERALALYDKDTKDRWQNVARFVDGKSVEEVKRHYEILIADLREIEAGRIPFPNYKPSSRKLHELQ</sequence>
<dbReference type="SUPFAM" id="SSF46689">
    <property type="entry name" value="Homeodomain-like"/>
    <property type="match status" value="1"/>
</dbReference>
<dbReference type="EMBL" id="JBDFQZ010000014">
    <property type="protein sequence ID" value="KAK9667378.1"/>
    <property type="molecule type" value="Genomic_DNA"/>
</dbReference>
<accession>A0AAW1GWT5</accession>
<evidence type="ECO:0000256" key="1">
    <source>
        <dbReference type="ARBA" id="ARBA00004123"/>
    </source>
</evidence>
<reference evidence="6" key="1">
    <citation type="submission" date="2024-03" db="EMBL/GenBank/DDBJ databases">
        <title>WGS assembly of Saponaria officinalis var. Norfolk2.</title>
        <authorList>
            <person name="Jenkins J."/>
            <person name="Shu S."/>
            <person name="Grimwood J."/>
            <person name="Barry K."/>
            <person name="Goodstein D."/>
            <person name="Schmutz J."/>
            <person name="Leebens-Mack J."/>
            <person name="Osbourn A."/>
        </authorList>
    </citation>
    <scope>NUCLEOTIDE SEQUENCE [LARGE SCALE GENOMIC DNA]</scope>
    <source>
        <strain evidence="6">JIC</strain>
    </source>
</reference>
<evidence type="ECO:0000256" key="4">
    <source>
        <dbReference type="ARBA" id="ARBA00023242"/>
    </source>
</evidence>
<dbReference type="AlphaFoldDB" id="A0AAW1GWT5"/>
<dbReference type="Gene3D" id="1.10.10.60">
    <property type="entry name" value="Homeodomain-like"/>
    <property type="match status" value="1"/>
</dbReference>
<evidence type="ECO:0000313" key="6">
    <source>
        <dbReference type="EMBL" id="KAK9667378.1"/>
    </source>
</evidence>
<keyword evidence="7" id="KW-1185">Reference proteome</keyword>
<evidence type="ECO:0000259" key="5">
    <source>
        <dbReference type="PROSITE" id="PS50090"/>
    </source>
</evidence>
<name>A0AAW1GWT5_SAPOF</name>
<dbReference type="InterPro" id="IPR001005">
    <property type="entry name" value="SANT/Myb"/>
</dbReference>
<comment type="caution">
    <text evidence="6">The sequence shown here is derived from an EMBL/GenBank/DDBJ whole genome shotgun (WGS) entry which is preliminary data.</text>
</comment>
<comment type="subcellular location">
    <subcellularLocation>
        <location evidence="1">Nucleus</location>
    </subcellularLocation>
</comment>